<dbReference type="Proteomes" id="UP000525078">
    <property type="component" value="Unassembled WGS sequence"/>
</dbReference>
<comment type="caution">
    <text evidence="1">The sequence shown here is derived from an EMBL/GenBank/DDBJ whole genome shotgun (WGS) entry which is preliminary data.</text>
</comment>
<name>A0A7J6F9M6_CANSA</name>
<dbReference type="EMBL" id="JAATIP010000143">
    <property type="protein sequence ID" value="KAF4367374.1"/>
    <property type="molecule type" value="Genomic_DNA"/>
</dbReference>
<sequence length="175" mass="20130">MVPLDEASLIPLSPCLKYQNYSFDIWSFNAILRLFRSHNSQHDIDKIFVFMIVFSLGLNMLINDPLKELIKHFLNSLHSLCQALQVKWSKERNVISQVRSGTQVHQLFDNFLETLRIKLVIRVLLPKHHPTTHIGITCCNLGAQIDCHRSIFHGVNKMADLFSSHSSESAYLETT</sequence>
<accession>A0A7J6F9M6</accession>
<evidence type="ECO:0000313" key="2">
    <source>
        <dbReference type="Proteomes" id="UP000525078"/>
    </source>
</evidence>
<evidence type="ECO:0000313" key="1">
    <source>
        <dbReference type="EMBL" id="KAF4367374.1"/>
    </source>
</evidence>
<proteinExistence type="predicted"/>
<reference evidence="1 2" key="1">
    <citation type="journal article" date="2020" name="bioRxiv">
        <title>Sequence and annotation of 42 cannabis genomes reveals extensive copy number variation in cannabinoid synthesis and pathogen resistance genes.</title>
        <authorList>
            <person name="Mckernan K.J."/>
            <person name="Helbert Y."/>
            <person name="Kane L.T."/>
            <person name="Ebling H."/>
            <person name="Zhang L."/>
            <person name="Liu B."/>
            <person name="Eaton Z."/>
            <person name="Mclaughlin S."/>
            <person name="Kingan S."/>
            <person name="Baybayan P."/>
            <person name="Concepcion G."/>
            <person name="Jordan M."/>
            <person name="Riva A."/>
            <person name="Barbazuk W."/>
            <person name="Harkins T."/>
        </authorList>
    </citation>
    <scope>NUCLEOTIDE SEQUENCE [LARGE SCALE GENOMIC DNA]</scope>
    <source>
        <strain evidence="2">cv. Jamaican Lion 4</strain>
        <tissue evidence="1">Leaf</tissue>
    </source>
</reference>
<protein>
    <submittedName>
        <fullName evidence="1">Uncharacterized protein</fullName>
    </submittedName>
</protein>
<organism evidence="1 2">
    <name type="scientific">Cannabis sativa</name>
    <name type="common">Hemp</name>
    <name type="synonym">Marijuana</name>
    <dbReference type="NCBI Taxonomy" id="3483"/>
    <lineage>
        <taxon>Eukaryota</taxon>
        <taxon>Viridiplantae</taxon>
        <taxon>Streptophyta</taxon>
        <taxon>Embryophyta</taxon>
        <taxon>Tracheophyta</taxon>
        <taxon>Spermatophyta</taxon>
        <taxon>Magnoliopsida</taxon>
        <taxon>eudicotyledons</taxon>
        <taxon>Gunneridae</taxon>
        <taxon>Pentapetalae</taxon>
        <taxon>rosids</taxon>
        <taxon>fabids</taxon>
        <taxon>Rosales</taxon>
        <taxon>Cannabaceae</taxon>
        <taxon>Cannabis</taxon>
    </lineage>
</organism>
<gene>
    <name evidence="1" type="ORF">F8388_025792</name>
</gene>
<dbReference type="AlphaFoldDB" id="A0A7J6F9M6"/>